<organism evidence="1 2">
    <name type="scientific">Dryococelus australis</name>
    <dbReference type="NCBI Taxonomy" id="614101"/>
    <lineage>
        <taxon>Eukaryota</taxon>
        <taxon>Metazoa</taxon>
        <taxon>Ecdysozoa</taxon>
        <taxon>Arthropoda</taxon>
        <taxon>Hexapoda</taxon>
        <taxon>Insecta</taxon>
        <taxon>Pterygota</taxon>
        <taxon>Neoptera</taxon>
        <taxon>Polyneoptera</taxon>
        <taxon>Phasmatodea</taxon>
        <taxon>Verophasmatodea</taxon>
        <taxon>Anareolatae</taxon>
        <taxon>Phasmatidae</taxon>
        <taxon>Eurycanthinae</taxon>
        <taxon>Dryococelus</taxon>
    </lineage>
</organism>
<comment type="caution">
    <text evidence="1">The sequence shown here is derived from an EMBL/GenBank/DDBJ whole genome shotgun (WGS) entry which is preliminary data.</text>
</comment>
<evidence type="ECO:0000313" key="1">
    <source>
        <dbReference type="EMBL" id="KAJ8870154.1"/>
    </source>
</evidence>
<sequence>MDNEEEVFVSSLLSDEEDRIRKRKRNVLAHNINSKRTKYGEYHTLCPDLVEDDMRFFQYFLTTEAKFKALLDILREELGKQQSSGS</sequence>
<gene>
    <name evidence="1" type="ORF">PR048_029166</name>
</gene>
<reference evidence="1 2" key="1">
    <citation type="submission" date="2023-02" db="EMBL/GenBank/DDBJ databases">
        <title>LHISI_Scaffold_Assembly.</title>
        <authorList>
            <person name="Stuart O.P."/>
            <person name="Cleave R."/>
            <person name="Magrath M.J.L."/>
            <person name="Mikheyev A.S."/>
        </authorList>
    </citation>
    <scope>NUCLEOTIDE SEQUENCE [LARGE SCALE GENOMIC DNA]</scope>
    <source>
        <strain evidence="1">Daus_M_001</strain>
        <tissue evidence="1">Leg muscle</tissue>
    </source>
</reference>
<evidence type="ECO:0000313" key="2">
    <source>
        <dbReference type="Proteomes" id="UP001159363"/>
    </source>
</evidence>
<keyword evidence="2" id="KW-1185">Reference proteome</keyword>
<accession>A0ABQ9GCL3</accession>
<protein>
    <submittedName>
        <fullName evidence="1">Uncharacterized protein</fullName>
    </submittedName>
</protein>
<name>A0ABQ9GCL3_9NEOP</name>
<dbReference type="Proteomes" id="UP001159363">
    <property type="component" value="Chromosome 12"/>
</dbReference>
<proteinExistence type="predicted"/>
<dbReference type="EMBL" id="JARBHB010000013">
    <property type="protein sequence ID" value="KAJ8870154.1"/>
    <property type="molecule type" value="Genomic_DNA"/>
</dbReference>